<reference evidence="2" key="1">
    <citation type="journal article" date="2019" name="Int. J. Syst. Evol. Microbiol.">
        <title>The Global Catalogue of Microorganisms (GCM) 10K type strain sequencing project: providing services to taxonomists for standard genome sequencing and annotation.</title>
        <authorList>
            <consortium name="The Broad Institute Genomics Platform"/>
            <consortium name="The Broad Institute Genome Sequencing Center for Infectious Disease"/>
            <person name="Wu L."/>
            <person name="Ma J."/>
        </authorList>
    </citation>
    <scope>NUCLEOTIDE SEQUENCE [LARGE SCALE GENOMIC DNA]</scope>
    <source>
        <strain evidence="2">NBRC 105830</strain>
    </source>
</reference>
<sequence length="112" mass="11842">MIFYRVKVLKALKGGKVGDAVTVAWIDTVVEGATPLTVGATYERMTERLDGAADPVVARFAPLYVPVGADQSVLLVKDGRVEAHGKGAGRLRAGDKTASSWDLDTVEQVLAS</sequence>
<dbReference type="Proteomes" id="UP001157109">
    <property type="component" value="Unassembled WGS sequence"/>
</dbReference>
<keyword evidence="2" id="KW-1185">Reference proteome</keyword>
<dbReference type="RefSeq" id="WP_241446390.1">
    <property type="nucleotide sequence ID" value="NZ_BSUJ01000001.1"/>
</dbReference>
<evidence type="ECO:0000313" key="1">
    <source>
        <dbReference type="EMBL" id="GMA20397.1"/>
    </source>
</evidence>
<evidence type="ECO:0000313" key="2">
    <source>
        <dbReference type="Proteomes" id="UP001157109"/>
    </source>
</evidence>
<proteinExistence type="predicted"/>
<gene>
    <name evidence="1" type="ORF">GCM10025862_24180</name>
</gene>
<name>A0ABQ6HPW9_9MICO</name>
<accession>A0ABQ6HPW9</accession>
<dbReference type="EMBL" id="BSUJ01000001">
    <property type="protein sequence ID" value="GMA20397.1"/>
    <property type="molecule type" value="Genomic_DNA"/>
</dbReference>
<organism evidence="1 2">
    <name type="scientific">Arsenicicoccus piscis</name>
    <dbReference type="NCBI Taxonomy" id="673954"/>
    <lineage>
        <taxon>Bacteria</taxon>
        <taxon>Bacillati</taxon>
        <taxon>Actinomycetota</taxon>
        <taxon>Actinomycetes</taxon>
        <taxon>Micrococcales</taxon>
        <taxon>Intrasporangiaceae</taxon>
        <taxon>Arsenicicoccus</taxon>
    </lineage>
</organism>
<comment type="caution">
    <text evidence="1">The sequence shown here is derived from an EMBL/GenBank/DDBJ whole genome shotgun (WGS) entry which is preliminary data.</text>
</comment>
<protein>
    <submittedName>
        <fullName evidence="1">Uncharacterized protein</fullName>
    </submittedName>
</protein>